<feature type="compositionally biased region" description="Polar residues" evidence="1">
    <location>
        <begin position="340"/>
        <end position="349"/>
    </location>
</feature>
<proteinExistence type="predicted"/>
<sequence length="394" mass="45091">MTLSSDESTLVKATRNEDLPPKQKYLNEILYCYQNLVDYESMTDIVAERAKGSFKSWMDFGHILVIMLSIEKIDSKHTLLKKYKKETCKFKDIPLGTNSHEKLTKMFSEYFVRLVAMYNSLGIVIEENTTIFELKTTDNWRRLFAITDELFSHFDFFKSVEWQNTELYVSPLCTVIVQLLLREAVTVVFKLVLICNNFIKDINHIQPVHLTKLAETFTNLSKCISYMSSDLKNRVPENQRGLFPEVTLPPTIFEALNKILMSGERFEQTKAAPIVEQTLTQYIDFINTNEAPFDNYITSIENIPVNDQGSRSSSTSTSNSRSGSKSRKGSQSSSTRPHVRQNSLHTPTQGMPRYSYSATPRKQRAGSTDYSLNPTLAPEGTPNEKKRHDSVQQI</sequence>
<dbReference type="KEGG" id="eiv:EIN_428040"/>
<dbReference type="OMA" id="GHILVIM"/>
<dbReference type="EMBL" id="KB206168">
    <property type="protein sequence ID" value="ELP95128.1"/>
    <property type="molecule type" value="Genomic_DNA"/>
</dbReference>
<accession>A0A0A1UF69</accession>
<dbReference type="GeneID" id="14894269"/>
<dbReference type="OrthoDB" id="44015at2759"/>
<organism evidence="2 3">
    <name type="scientific">Entamoeba invadens IP1</name>
    <dbReference type="NCBI Taxonomy" id="370355"/>
    <lineage>
        <taxon>Eukaryota</taxon>
        <taxon>Amoebozoa</taxon>
        <taxon>Evosea</taxon>
        <taxon>Archamoebae</taxon>
        <taxon>Mastigamoebida</taxon>
        <taxon>Entamoebidae</taxon>
        <taxon>Entamoeba</taxon>
    </lineage>
</organism>
<feature type="compositionally biased region" description="Polar residues" evidence="1">
    <location>
        <begin position="356"/>
        <end position="374"/>
    </location>
</feature>
<evidence type="ECO:0000313" key="3">
    <source>
        <dbReference type="Proteomes" id="UP000014680"/>
    </source>
</evidence>
<dbReference type="AlphaFoldDB" id="A0A0A1UF69"/>
<feature type="region of interest" description="Disordered" evidence="1">
    <location>
        <begin position="304"/>
        <end position="394"/>
    </location>
</feature>
<protein>
    <submittedName>
        <fullName evidence="2">Uncharacterized protein</fullName>
    </submittedName>
</protein>
<dbReference type="VEuPathDB" id="AmoebaDB:EIN_428040"/>
<keyword evidence="3" id="KW-1185">Reference proteome</keyword>
<name>A0A0A1UF69_ENTIV</name>
<reference evidence="2 3" key="1">
    <citation type="submission" date="2012-10" db="EMBL/GenBank/DDBJ databases">
        <authorList>
            <person name="Zafar N."/>
            <person name="Inman J."/>
            <person name="Hall N."/>
            <person name="Lorenzi H."/>
            <person name="Caler E."/>
        </authorList>
    </citation>
    <scope>NUCLEOTIDE SEQUENCE [LARGE SCALE GENOMIC DNA]</scope>
    <source>
        <strain evidence="2 3">IP1</strain>
    </source>
</reference>
<dbReference type="InterPro" id="IPR008942">
    <property type="entry name" value="ENTH_VHS"/>
</dbReference>
<feature type="compositionally biased region" description="Basic and acidic residues" evidence="1">
    <location>
        <begin position="382"/>
        <end position="394"/>
    </location>
</feature>
<dbReference type="SUPFAM" id="SSF48464">
    <property type="entry name" value="ENTH/VHS domain"/>
    <property type="match status" value="1"/>
</dbReference>
<evidence type="ECO:0000256" key="1">
    <source>
        <dbReference type="SAM" id="MobiDB-lite"/>
    </source>
</evidence>
<evidence type="ECO:0000313" key="2">
    <source>
        <dbReference type="EMBL" id="ELP95128.1"/>
    </source>
</evidence>
<dbReference type="RefSeq" id="XP_004261899.1">
    <property type="nucleotide sequence ID" value="XM_004261851.1"/>
</dbReference>
<gene>
    <name evidence="2" type="ORF">EIN_428040</name>
</gene>
<dbReference type="Proteomes" id="UP000014680">
    <property type="component" value="Unassembled WGS sequence"/>
</dbReference>
<feature type="compositionally biased region" description="Low complexity" evidence="1">
    <location>
        <begin position="308"/>
        <end position="335"/>
    </location>
</feature>